<evidence type="ECO:0000256" key="1">
    <source>
        <dbReference type="ARBA" id="ARBA00022603"/>
    </source>
</evidence>
<evidence type="ECO:0000256" key="3">
    <source>
        <dbReference type="ARBA" id="ARBA00022691"/>
    </source>
</evidence>
<dbReference type="GO" id="GO:0008757">
    <property type="term" value="F:S-adenosylmethionine-dependent methyltransferase activity"/>
    <property type="evidence" value="ECO:0007669"/>
    <property type="project" value="InterPro"/>
</dbReference>
<evidence type="ECO:0000259" key="4">
    <source>
        <dbReference type="Pfam" id="PF08241"/>
    </source>
</evidence>
<accession>A0A366LVN4</accession>
<dbReference type="SUPFAM" id="SSF53335">
    <property type="entry name" value="S-adenosyl-L-methionine-dependent methyltransferases"/>
    <property type="match status" value="1"/>
</dbReference>
<name>A0A366LVN4_9ACTN</name>
<sequence length="204" mass="22008">MADPYWNHNVHYQRLVLKLVPEGCAHALDIGCGDGLLARKLITKAGSVIGADRHPGAIETARAQHGDVPGLSFVQADYLDDPAGLLPEGKFDFISAVAVVHHADFGQAMAALTRLLAPGGRLVVIGLAQNRSPLDWIISGTAQVVTRLHQLRHGPKSGAGMPALNPTMSWGDVGRAARATLPGCRWRRLLLRRYLLVWDKPAAR</sequence>
<dbReference type="Pfam" id="PF08241">
    <property type="entry name" value="Methyltransf_11"/>
    <property type="match status" value="1"/>
</dbReference>
<dbReference type="Gene3D" id="3.40.50.150">
    <property type="entry name" value="Vaccinia Virus protein VP39"/>
    <property type="match status" value="1"/>
</dbReference>
<comment type="caution">
    <text evidence="5">The sequence shown here is derived from an EMBL/GenBank/DDBJ whole genome shotgun (WGS) entry which is preliminary data.</text>
</comment>
<proteinExistence type="predicted"/>
<dbReference type="CDD" id="cd02440">
    <property type="entry name" value="AdoMet_MTases"/>
    <property type="match status" value="1"/>
</dbReference>
<evidence type="ECO:0000256" key="2">
    <source>
        <dbReference type="ARBA" id="ARBA00022679"/>
    </source>
</evidence>
<dbReference type="InterPro" id="IPR029063">
    <property type="entry name" value="SAM-dependent_MTases_sf"/>
</dbReference>
<keyword evidence="1 5" id="KW-0489">Methyltransferase</keyword>
<dbReference type="RefSeq" id="WP_113982582.1">
    <property type="nucleotide sequence ID" value="NZ_QMEY01000009.1"/>
</dbReference>
<keyword evidence="2 5" id="KW-0808">Transferase</keyword>
<evidence type="ECO:0000313" key="6">
    <source>
        <dbReference type="Proteomes" id="UP000253303"/>
    </source>
</evidence>
<dbReference type="EMBL" id="QMEY01000009">
    <property type="protein sequence ID" value="RBQ17981.1"/>
    <property type="molecule type" value="Genomic_DNA"/>
</dbReference>
<gene>
    <name evidence="5" type="ORF">DP939_21655</name>
</gene>
<organism evidence="5 6">
    <name type="scientific">Spongiactinospora rosea</name>
    <dbReference type="NCBI Taxonomy" id="2248750"/>
    <lineage>
        <taxon>Bacteria</taxon>
        <taxon>Bacillati</taxon>
        <taxon>Actinomycetota</taxon>
        <taxon>Actinomycetes</taxon>
        <taxon>Streptosporangiales</taxon>
        <taxon>Streptosporangiaceae</taxon>
        <taxon>Spongiactinospora</taxon>
    </lineage>
</organism>
<keyword evidence="6" id="KW-1185">Reference proteome</keyword>
<dbReference type="OrthoDB" id="6064711at2"/>
<protein>
    <submittedName>
        <fullName evidence="5">SAM-dependent methyltransferase</fullName>
    </submittedName>
</protein>
<dbReference type="Proteomes" id="UP000253303">
    <property type="component" value="Unassembled WGS sequence"/>
</dbReference>
<dbReference type="InterPro" id="IPR013216">
    <property type="entry name" value="Methyltransf_11"/>
</dbReference>
<keyword evidence="3" id="KW-0949">S-adenosyl-L-methionine</keyword>
<dbReference type="PANTHER" id="PTHR43464">
    <property type="entry name" value="METHYLTRANSFERASE"/>
    <property type="match status" value="1"/>
</dbReference>
<evidence type="ECO:0000313" key="5">
    <source>
        <dbReference type="EMBL" id="RBQ17981.1"/>
    </source>
</evidence>
<dbReference type="PANTHER" id="PTHR43464:SF19">
    <property type="entry name" value="UBIQUINONE BIOSYNTHESIS O-METHYLTRANSFERASE, MITOCHONDRIAL"/>
    <property type="match status" value="1"/>
</dbReference>
<feature type="domain" description="Methyltransferase type 11" evidence="4">
    <location>
        <begin position="28"/>
        <end position="124"/>
    </location>
</feature>
<dbReference type="GO" id="GO:0032259">
    <property type="term" value="P:methylation"/>
    <property type="evidence" value="ECO:0007669"/>
    <property type="project" value="UniProtKB-KW"/>
</dbReference>
<reference evidence="5 6" key="1">
    <citation type="submission" date="2018-06" db="EMBL/GenBank/DDBJ databases">
        <title>Sphaerisporangium craniellae sp. nov., isolated from a marine sponge in the South China Sea.</title>
        <authorList>
            <person name="Li L."/>
        </authorList>
    </citation>
    <scope>NUCLEOTIDE SEQUENCE [LARGE SCALE GENOMIC DNA]</scope>
    <source>
        <strain evidence="5 6">LHW63015</strain>
    </source>
</reference>
<dbReference type="AlphaFoldDB" id="A0A366LVN4"/>